<dbReference type="EMBL" id="CAWYQH010000146">
    <property type="protein sequence ID" value="CAK8695222.1"/>
    <property type="molecule type" value="Genomic_DNA"/>
</dbReference>
<accession>A0ABP0GU70</accession>
<name>A0ABP0GU70_CLALP</name>
<comment type="caution">
    <text evidence="1">The sequence shown here is derived from an EMBL/GenBank/DDBJ whole genome shotgun (WGS) entry which is preliminary data.</text>
</comment>
<organism evidence="1 2">
    <name type="scientific">Clavelina lepadiformis</name>
    <name type="common">Light-bulb sea squirt</name>
    <name type="synonym">Ascidia lepadiformis</name>
    <dbReference type="NCBI Taxonomy" id="159417"/>
    <lineage>
        <taxon>Eukaryota</taxon>
        <taxon>Metazoa</taxon>
        <taxon>Chordata</taxon>
        <taxon>Tunicata</taxon>
        <taxon>Ascidiacea</taxon>
        <taxon>Aplousobranchia</taxon>
        <taxon>Clavelinidae</taxon>
        <taxon>Clavelina</taxon>
    </lineage>
</organism>
<gene>
    <name evidence="1" type="ORF">CVLEPA_LOCUS28507</name>
</gene>
<sequence length="79" mass="8465">MCFTFAGAEFSLVQGLFSSCTQQWKNNLCPGCSVMKLQHASARSQVCAFLATSDAAKVDVATFNLTKEAKVGLIGERSL</sequence>
<evidence type="ECO:0000313" key="1">
    <source>
        <dbReference type="EMBL" id="CAK8695222.1"/>
    </source>
</evidence>
<protein>
    <submittedName>
        <fullName evidence="1">Uncharacterized protein</fullName>
    </submittedName>
</protein>
<reference evidence="1 2" key="1">
    <citation type="submission" date="2024-02" db="EMBL/GenBank/DDBJ databases">
        <authorList>
            <person name="Daric V."/>
            <person name="Darras S."/>
        </authorList>
    </citation>
    <scope>NUCLEOTIDE SEQUENCE [LARGE SCALE GENOMIC DNA]</scope>
</reference>
<keyword evidence="2" id="KW-1185">Reference proteome</keyword>
<proteinExistence type="predicted"/>
<evidence type="ECO:0000313" key="2">
    <source>
        <dbReference type="Proteomes" id="UP001642483"/>
    </source>
</evidence>
<dbReference type="Proteomes" id="UP001642483">
    <property type="component" value="Unassembled WGS sequence"/>
</dbReference>